<feature type="transmembrane region" description="Helical" evidence="8">
    <location>
        <begin position="82"/>
        <end position="103"/>
    </location>
</feature>
<dbReference type="Proteomes" id="UP001251528">
    <property type="component" value="Unassembled WGS sequence"/>
</dbReference>
<keyword evidence="4 8" id="KW-1133">Transmembrane helix</keyword>
<protein>
    <recommendedName>
        <fullName evidence="11">Major facilitator superfamily (MFS) profile domain-containing protein</fullName>
    </recommendedName>
</protein>
<dbReference type="InterPro" id="IPR011701">
    <property type="entry name" value="MFS"/>
</dbReference>
<name>A0AAJ0D1A3_9HYPO</name>
<dbReference type="Pfam" id="PF07690">
    <property type="entry name" value="MFS_1"/>
    <property type="match status" value="1"/>
</dbReference>
<feature type="transmembrane region" description="Helical" evidence="8">
    <location>
        <begin position="430"/>
        <end position="453"/>
    </location>
</feature>
<evidence type="ECO:0000256" key="5">
    <source>
        <dbReference type="ARBA" id="ARBA00023136"/>
    </source>
</evidence>
<feature type="transmembrane region" description="Helical" evidence="8">
    <location>
        <begin position="271"/>
        <end position="296"/>
    </location>
</feature>
<feature type="region of interest" description="Disordered" evidence="7">
    <location>
        <begin position="462"/>
        <end position="481"/>
    </location>
</feature>
<dbReference type="GO" id="GO:0016020">
    <property type="term" value="C:membrane"/>
    <property type="evidence" value="ECO:0007669"/>
    <property type="project" value="UniProtKB-SubCell"/>
</dbReference>
<dbReference type="SUPFAM" id="SSF103473">
    <property type="entry name" value="MFS general substrate transporter"/>
    <property type="match status" value="1"/>
</dbReference>
<keyword evidence="3 8" id="KW-0812">Transmembrane</keyword>
<dbReference type="GO" id="GO:0022857">
    <property type="term" value="F:transmembrane transporter activity"/>
    <property type="evidence" value="ECO:0007669"/>
    <property type="project" value="InterPro"/>
</dbReference>
<proteinExistence type="inferred from homology"/>
<evidence type="ECO:0000256" key="4">
    <source>
        <dbReference type="ARBA" id="ARBA00022989"/>
    </source>
</evidence>
<evidence type="ECO:0000256" key="8">
    <source>
        <dbReference type="SAM" id="Phobius"/>
    </source>
</evidence>
<keyword evidence="2" id="KW-0813">Transport</keyword>
<evidence type="ECO:0000256" key="2">
    <source>
        <dbReference type="ARBA" id="ARBA00022448"/>
    </source>
</evidence>
<gene>
    <name evidence="9" type="ORF">QQS21_000249</name>
</gene>
<comment type="caution">
    <text evidence="9">The sequence shown here is derived from an EMBL/GenBank/DDBJ whole genome shotgun (WGS) entry which is preliminary data.</text>
</comment>
<evidence type="ECO:0008006" key="11">
    <source>
        <dbReference type="Google" id="ProtNLM"/>
    </source>
</evidence>
<evidence type="ECO:0000256" key="7">
    <source>
        <dbReference type="SAM" id="MobiDB-lite"/>
    </source>
</evidence>
<feature type="transmembrane region" description="Helical" evidence="8">
    <location>
        <begin position="43"/>
        <end position="70"/>
    </location>
</feature>
<organism evidence="9 10">
    <name type="scientific">Conoideocrella luteorostrata</name>
    <dbReference type="NCBI Taxonomy" id="1105319"/>
    <lineage>
        <taxon>Eukaryota</taxon>
        <taxon>Fungi</taxon>
        <taxon>Dikarya</taxon>
        <taxon>Ascomycota</taxon>
        <taxon>Pezizomycotina</taxon>
        <taxon>Sordariomycetes</taxon>
        <taxon>Hypocreomycetidae</taxon>
        <taxon>Hypocreales</taxon>
        <taxon>Clavicipitaceae</taxon>
        <taxon>Conoideocrella</taxon>
    </lineage>
</organism>
<dbReference type="Gene3D" id="1.20.1250.20">
    <property type="entry name" value="MFS general substrate transporter like domains"/>
    <property type="match status" value="1"/>
</dbReference>
<feature type="transmembrane region" description="Helical" evidence="8">
    <location>
        <begin position="173"/>
        <end position="190"/>
    </location>
</feature>
<dbReference type="PANTHER" id="PTHR43791:SF97">
    <property type="entry name" value="ALLANTOATE TRANSPORTER, PUTATIVE (AFU_ORTHOLOGUE AFUA_1G14700)-RELATED"/>
    <property type="match status" value="1"/>
</dbReference>
<feature type="transmembrane region" description="Helical" evidence="8">
    <location>
        <begin position="141"/>
        <end position="161"/>
    </location>
</feature>
<accession>A0AAJ0D1A3</accession>
<feature type="transmembrane region" description="Helical" evidence="8">
    <location>
        <begin position="397"/>
        <end position="418"/>
    </location>
</feature>
<reference evidence="9" key="1">
    <citation type="submission" date="2023-06" db="EMBL/GenBank/DDBJ databases">
        <title>Conoideocrella luteorostrata (Hypocreales: Clavicipitaceae), a potential biocontrol fungus for elongate hemlock scale in United States Christmas tree production areas.</title>
        <authorList>
            <person name="Barrett H."/>
            <person name="Lovett B."/>
            <person name="Macias A.M."/>
            <person name="Stajich J.E."/>
            <person name="Kasson M.T."/>
        </authorList>
    </citation>
    <scope>NUCLEOTIDE SEQUENCE</scope>
    <source>
        <strain evidence="9">ARSEF 14590</strain>
    </source>
</reference>
<feature type="transmembrane region" description="Helical" evidence="8">
    <location>
        <begin position="202"/>
        <end position="222"/>
    </location>
</feature>
<keyword evidence="5 8" id="KW-0472">Membrane</keyword>
<feature type="transmembrane region" description="Helical" evidence="8">
    <location>
        <begin position="365"/>
        <end position="385"/>
    </location>
</feature>
<evidence type="ECO:0000256" key="3">
    <source>
        <dbReference type="ARBA" id="ARBA00022692"/>
    </source>
</evidence>
<comment type="subcellular location">
    <subcellularLocation>
        <location evidence="1">Membrane</location>
        <topology evidence="1">Multi-pass membrane protein</topology>
    </subcellularLocation>
</comment>
<feature type="transmembrane region" description="Helical" evidence="8">
    <location>
        <begin position="336"/>
        <end position="353"/>
    </location>
</feature>
<evidence type="ECO:0000256" key="1">
    <source>
        <dbReference type="ARBA" id="ARBA00004141"/>
    </source>
</evidence>
<dbReference type="InterPro" id="IPR036259">
    <property type="entry name" value="MFS_trans_sf"/>
</dbReference>
<dbReference type="PANTHER" id="PTHR43791">
    <property type="entry name" value="PERMEASE-RELATED"/>
    <property type="match status" value="1"/>
</dbReference>
<evidence type="ECO:0000313" key="10">
    <source>
        <dbReference type="Proteomes" id="UP001251528"/>
    </source>
</evidence>
<feature type="transmembrane region" description="Helical" evidence="8">
    <location>
        <begin position="308"/>
        <end position="329"/>
    </location>
</feature>
<dbReference type="EMBL" id="JASWJB010000002">
    <property type="protein sequence ID" value="KAK2616871.1"/>
    <property type="molecule type" value="Genomic_DNA"/>
</dbReference>
<keyword evidence="10" id="KW-1185">Reference proteome</keyword>
<feature type="transmembrane region" description="Helical" evidence="8">
    <location>
        <begin position="115"/>
        <end position="135"/>
    </location>
</feature>
<sequence length="494" mass="54914">MLALENSQVAKVHDTISVDNALDPGLIDGNSPKFRKVRNRTDLVVMPLITISMTLAFLDKNAIAYAAIYGLREDTQLKDQEYSWLGSIFYFGYLFAEFPNLWFVHKFPAGRHMGACLMAWGICLGFLAVCHNFRGLAVIRFLLGAFEASILPCLLLVNSTWYRREEQPLRTAFWANTFAGVFGGILSYAIGKVDGNLPTWKYIFLIYGAFTVVVGLAVFFLLPDSPSKAWFFDSDLRSVAVIRLASNQTTTDQNQRFKWGQIKEAVCDCKYWCMAALFLAQSITNAGITNFTPLIISGYGFSQDKTVLMAIPQAAIAMVAQASMTAVTLRYPGTRCLFWVISSTIAMIGAVLVKVLDPEANRDASLGGCYLMGFYNVAWVMGLSLQSSNVAGMTKKSFVSVSMAVFYAVGNMVGPQFFLGKQAPRYSLGIGSMLCGFCVMMTTGLLYAILCVIDNKRRDAKYRPSNNEDTTTDDMNTSFEDMTDKENHSFRYTY</sequence>
<comment type="similarity">
    <text evidence="6">Belongs to the major facilitator superfamily. Allantoate permease family.</text>
</comment>
<dbReference type="AlphaFoldDB" id="A0AAJ0D1A3"/>
<dbReference type="FunFam" id="1.20.1250.20:FF:000064">
    <property type="entry name" value="MFS allantoate transporter"/>
    <property type="match status" value="1"/>
</dbReference>
<evidence type="ECO:0000313" key="9">
    <source>
        <dbReference type="EMBL" id="KAK2616871.1"/>
    </source>
</evidence>
<evidence type="ECO:0000256" key="6">
    <source>
        <dbReference type="ARBA" id="ARBA00037968"/>
    </source>
</evidence>